<gene>
    <name evidence="2" type="ORF">E0W60_29000</name>
</gene>
<accession>A0A4P7LGG2</accession>
<dbReference type="AlphaFoldDB" id="A0A4P7LGG2"/>
<reference evidence="2 3" key="1">
    <citation type="submission" date="2019-03" db="EMBL/GenBank/DDBJ databases">
        <title>Efficiently degradation of phenoxyalkanoic acid herbicides by Cupriavidus oxalaticus strain X32.</title>
        <authorList>
            <person name="Sheng X."/>
        </authorList>
    </citation>
    <scope>NUCLEOTIDE SEQUENCE [LARGE SCALE GENOMIC DNA]</scope>
    <source>
        <strain evidence="2 3">X32</strain>
        <plasmid evidence="2 3">unnamed1</plasmid>
    </source>
</reference>
<dbReference type="Gene3D" id="3.40.190.150">
    <property type="entry name" value="Bordetella uptake gene, domain 1"/>
    <property type="match status" value="1"/>
</dbReference>
<organism evidence="2 3">
    <name type="scientific">Cupriavidus oxalaticus</name>
    <dbReference type="NCBI Taxonomy" id="96344"/>
    <lineage>
        <taxon>Bacteria</taxon>
        <taxon>Pseudomonadati</taxon>
        <taxon>Pseudomonadota</taxon>
        <taxon>Betaproteobacteria</taxon>
        <taxon>Burkholderiales</taxon>
        <taxon>Burkholderiaceae</taxon>
        <taxon>Cupriavidus</taxon>
    </lineage>
</organism>
<keyword evidence="2" id="KW-0614">Plasmid</keyword>
<dbReference type="Pfam" id="PF03401">
    <property type="entry name" value="TctC"/>
    <property type="match status" value="1"/>
</dbReference>
<name>A0A4P7LGG2_9BURK</name>
<evidence type="ECO:0000256" key="1">
    <source>
        <dbReference type="ARBA" id="ARBA00006987"/>
    </source>
</evidence>
<dbReference type="InterPro" id="IPR005064">
    <property type="entry name" value="BUG"/>
</dbReference>
<evidence type="ECO:0000313" key="2">
    <source>
        <dbReference type="EMBL" id="QBY55170.1"/>
    </source>
</evidence>
<dbReference type="OrthoDB" id="9789899at2"/>
<dbReference type="InterPro" id="IPR042100">
    <property type="entry name" value="Bug_dom1"/>
</dbReference>
<protein>
    <submittedName>
        <fullName evidence="2">Uncharacterized protein</fullName>
    </submittedName>
</protein>
<dbReference type="KEGG" id="cox:E0W60_29000"/>
<dbReference type="Proteomes" id="UP000295294">
    <property type="component" value="Plasmid unnamed1"/>
</dbReference>
<comment type="similarity">
    <text evidence="1">Belongs to the UPF0065 (bug) family.</text>
</comment>
<evidence type="ECO:0000313" key="3">
    <source>
        <dbReference type="Proteomes" id="UP000295294"/>
    </source>
</evidence>
<dbReference type="EMBL" id="CP038636">
    <property type="protein sequence ID" value="QBY55170.1"/>
    <property type="molecule type" value="Genomic_DNA"/>
</dbReference>
<proteinExistence type="inferred from homology"/>
<sequence>MEVRRRRAPFSRRWDPGPHDVLSQILAACKAERAVTARLPAPRASLPRGTPGALAGMETIAWAFSAPASTPHAINQRQSAAIEQALALPNIREHIARLGSEPAYVPPQQATEFVRAQLEL</sequence>
<geneLocation type="plasmid" evidence="2">
    <name>unnamed1</name>
</geneLocation>